<sequence>MTAGLREIGSSVLVLLLVFALAVGGIAAVWFPLDSMISNGETDGEVIFGSVLLMILGAGTLVFAVMIAIAFPGRDRQPHRIAVGVVALIAAAGVGTAFVVITYPGGLPDDVYRLDKACAGATYGNAAPYAGPAPHPVTVQMPTQSGQLSTETLELPDGSTGGRRIPRIRRPCNWSPAATWRVSSGPPN</sequence>
<dbReference type="AlphaFoldDB" id="A0A7Y9I2U0"/>
<feature type="transmembrane region" description="Helical" evidence="2">
    <location>
        <begin position="81"/>
        <end position="103"/>
    </location>
</feature>
<evidence type="ECO:0000313" key="3">
    <source>
        <dbReference type="EMBL" id="NYE69204.1"/>
    </source>
</evidence>
<keyword evidence="2" id="KW-0812">Transmembrane</keyword>
<feature type="transmembrane region" description="Helical" evidence="2">
    <location>
        <begin position="46"/>
        <end position="69"/>
    </location>
</feature>
<dbReference type="RefSeq" id="WP_179747963.1">
    <property type="nucleotide sequence ID" value="NZ_JACCBU010000001.1"/>
</dbReference>
<protein>
    <submittedName>
        <fullName evidence="3">Uncharacterized protein</fullName>
    </submittedName>
</protein>
<keyword evidence="4" id="KW-1185">Reference proteome</keyword>
<feature type="region of interest" description="Disordered" evidence="1">
    <location>
        <begin position="134"/>
        <end position="167"/>
    </location>
</feature>
<feature type="compositionally biased region" description="Polar residues" evidence="1">
    <location>
        <begin position="140"/>
        <end position="152"/>
    </location>
</feature>
<comment type="caution">
    <text evidence="3">The sequence shown here is derived from an EMBL/GenBank/DDBJ whole genome shotgun (WGS) entry which is preliminary data.</text>
</comment>
<gene>
    <name evidence="3" type="ORF">BKA15_000533</name>
</gene>
<feature type="transmembrane region" description="Helical" evidence="2">
    <location>
        <begin position="12"/>
        <end position="31"/>
    </location>
</feature>
<accession>A0A7Y9I2U0</accession>
<keyword evidence="2" id="KW-1133">Transmembrane helix</keyword>
<evidence type="ECO:0000313" key="4">
    <source>
        <dbReference type="Proteomes" id="UP000569914"/>
    </source>
</evidence>
<evidence type="ECO:0000256" key="2">
    <source>
        <dbReference type="SAM" id="Phobius"/>
    </source>
</evidence>
<reference evidence="3 4" key="1">
    <citation type="submission" date="2020-07" db="EMBL/GenBank/DDBJ databases">
        <title>Sequencing the genomes of 1000 actinobacteria strains.</title>
        <authorList>
            <person name="Klenk H.-P."/>
        </authorList>
    </citation>
    <scope>NUCLEOTIDE SEQUENCE [LARGE SCALE GENOMIC DNA]</scope>
    <source>
        <strain evidence="3 4">DSM 22083</strain>
    </source>
</reference>
<dbReference type="EMBL" id="JACCBU010000001">
    <property type="protein sequence ID" value="NYE69204.1"/>
    <property type="molecule type" value="Genomic_DNA"/>
</dbReference>
<dbReference type="Proteomes" id="UP000569914">
    <property type="component" value="Unassembled WGS sequence"/>
</dbReference>
<organism evidence="3 4">
    <name type="scientific">Microlunatus parietis</name>
    <dbReference type="NCBI Taxonomy" id="682979"/>
    <lineage>
        <taxon>Bacteria</taxon>
        <taxon>Bacillati</taxon>
        <taxon>Actinomycetota</taxon>
        <taxon>Actinomycetes</taxon>
        <taxon>Propionibacteriales</taxon>
        <taxon>Propionibacteriaceae</taxon>
        <taxon>Microlunatus</taxon>
    </lineage>
</organism>
<evidence type="ECO:0000256" key="1">
    <source>
        <dbReference type="SAM" id="MobiDB-lite"/>
    </source>
</evidence>
<keyword evidence="2" id="KW-0472">Membrane</keyword>
<proteinExistence type="predicted"/>
<name>A0A7Y9I2U0_9ACTN</name>